<dbReference type="Proteomes" id="UP001164746">
    <property type="component" value="Chromosome 5"/>
</dbReference>
<protein>
    <submittedName>
        <fullName evidence="1">Uncharacterized protein</fullName>
    </submittedName>
</protein>
<organism evidence="1 2">
    <name type="scientific">Mya arenaria</name>
    <name type="common">Soft-shell clam</name>
    <dbReference type="NCBI Taxonomy" id="6604"/>
    <lineage>
        <taxon>Eukaryota</taxon>
        <taxon>Metazoa</taxon>
        <taxon>Spiralia</taxon>
        <taxon>Lophotrochozoa</taxon>
        <taxon>Mollusca</taxon>
        <taxon>Bivalvia</taxon>
        <taxon>Autobranchia</taxon>
        <taxon>Heteroconchia</taxon>
        <taxon>Euheterodonta</taxon>
        <taxon>Imparidentia</taxon>
        <taxon>Neoheterodontei</taxon>
        <taxon>Myida</taxon>
        <taxon>Myoidea</taxon>
        <taxon>Myidae</taxon>
        <taxon>Mya</taxon>
    </lineage>
</organism>
<gene>
    <name evidence="1" type="ORF">MAR_020779</name>
</gene>
<dbReference type="EMBL" id="CP111016">
    <property type="protein sequence ID" value="WAR05410.1"/>
    <property type="molecule type" value="Genomic_DNA"/>
</dbReference>
<evidence type="ECO:0000313" key="2">
    <source>
        <dbReference type="Proteomes" id="UP001164746"/>
    </source>
</evidence>
<sequence>CVYLKRRKVNEINTIEIVENHRDTSLDNGVLHIETGGVQYAVMQRQAATQRTGTQQPHAGGGLTYAELDIKFLQEATARVPPRKNNTPTEYADIAFSSTQKSAEEDHVYHNTSA</sequence>
<name>A0ABY7E8U8_MYAAR</name>
<evidence type="ECO:0000313" key="1">
    <source>
        <dbReference type="EMBL" id="WAR05410.1"/>
    </source>
</evidence>
<feature type="non-terminal residue" evidence="1">
    <location>
        <position position="1"/>
    </location>
</feature>
<proteinExistence type="predicted"/>
<reference evidence="1" key="1">
    <citation type="submission" date="2022-11" db="EMBL/GenBank/DDBJ databases">
        <title>Centuries of genome instability and evolution in soft-shell clam transmissible cancer (bioRxiv).</title>
        <authorList>
            <person name="Hart S.F.M."/>
            <person name="Yonemitsu M.A."/>
            <person name="Giersch R.M."/>
            <person name="Beal B.F."/>
            <person name="Arriagada G."/>
            <person name="Davis B.W."/>
            <person name="Ostrander E.A."/>
            <person name="Goff S.P."/>
            <person name="Metzger M.J."/>
        </authorList>
    </citation>
    <scope>NUCLEOTIDE SEQUENCE</scope>
    <source>
        <strain evidence="1">MELC-2E11</strain>
        <tissue evidence="1">Siphon/mantle</tissue>
    </source>
</reference>
<accession>A0ABY7E8U8</accession>
<keyword evidence="2" id="KW-1185">Reference proteome</keyword>